<keyword evidence="2" id="KW-1133">Transmembrane helix</keyword>
<dbReference type="EMBL" id="MU004191">
    <property type="protein sequence ID" value="KAF2493958.1"/>
    <property type="molecule type" value="Genomic_DNA"/>
</dbReference>
<evidence type="ECO:0000256" key="1">
    <source>
        <dbReference type="SAM" id="MobiDB-lite"/>
    </source>
</evidence>
<keyword evidence="2" id="KW-0472">Membrane</keyword>
<protein>
    <submittedName>
        <fullName evidence="3">Uncharacterized protein</fullName>
    </submittedName>
</protein>
<keyword evidence="4" id="KW-1185">Reference proteome</keyword>
<name>A0A6A6QN87_9PEZI</name>
<organism evidence="3 4">
    <name type="scientific">Lophium mytilinum</name>
    <dbReference type="NCBI Taxonomy" id="390894"/>
    <lineage>
        <taxon>Eukaryota</taxon>
        <taxon>Fungi</taxon>
        <taxon>Dikarya</taxon>
        <taxon>Ascomycota</taxon>
        <taxon>Pezizomycotina</taxon>
        <taxon>Dothideomycetes</taxon>
        <taxon>Pleosporomycetidae</taxon>
        <taxon>Mytilinidiales</taxon>
        <taxon>Mytilinidiaceae</taxon>
        <taxon>Lophium</taxon>
    </lineage>
</organism>
<accession>A0A6A6QN87</accession>
<reference evidence="3" key="1">
    <citation type="journal article" date="2020" name="Stud. Mycol.">
        <title>101 Dothideomycetes genomes: a test case for predicting lifestyles and emergence of pathogens.</title>
        <authorList>
            <person name="Haridas S."/>
            <person name="Albert R."/>
            <person name="Binder M."/>
            <person name="Bloem J."/>
            <person name="Labutti K."/>
            <person name="Salamov A."/>
            <person name="Andreopoulos B."/>
            <person name="Baker S."/>
            <person name="Barry K."/>
            <person name="Bills G."/>
            <person name="Bluhm B."/>
            <person name="Cannon C."/>
            <person name="Castanera R."/>
            <person name="Culley D."/>
            <person name="Daum C."/>
            <person name="Ezra D."/>
            <person name="Gonzalez J."/>
            <person name="Henrissat B."/>
            <person name="Kuo A."/>
            <person name="Liang C."/>
            <person name="Lipzen A."/>
            <person name="Lutzoni F."/>
            <person name="Magnuson J."/>
            <person name="Mondo S."/>
            <person name="Nolan M."/>
            <person name="Ohm R."/>
            <person name="Pangilinan J."/>
            <person name="Park H.-J."/>
            <person name="Ramirez L."/>
            <person name="Alfaro M."/>
            <person name="Sun H."/>
            <person name="Tritt A."/>
            <person name="Yoshinaga Y."/>
            <person name="Zwiers L.-H."/>
            <person name="Turgeon B."/>
            <person name="Goodwin S."/>
            <person name="Spatafora J."/>
            <person name="Crous P."/>
            <person name="Grigoriev I."/>
        </authorList>
    </citation>
    <scope>NUCLEOTIDE SEQUENCE</scope>
    <source>
        <strain evidence="3">CBS 269.34</strain>
    </source>
</reference>
<proteinExistence type="predicted"/>
<feature type="compositionally biased region" description="Basic residues" evidence="1">
    <location>
        <begin position="70"/>
        <end position="81"/>
    </location>
</feature>
<evidence type="ECO:0000313" key="4">
    <source>
        <dbReference type="Proteomes" id="UP000799750"/>
    </source>
</evidence>
<dbReference type="Proteomes" id="UP000799750">
    <property type="component" value="Unassembled WGS sequence"/>
</dbReference>
<sequence length="232" mass="26999">MGVTLSTHSALAPISLASSVIGFISFAFTLATFLNVFWSNLFTFFAAPTEIHDYLSNLKQGLYEERTHLRRARRRERRKSAGSRTREKEAGIRSFTGHSQDEDVALRVMREAIKHMIRQFRNLERPFLRDSAGVAREEKGYADEDEVEWPDYYRNDYKECGFRERFVWLRRKNDVVTLLASLSRVETRRIAKEVGDVAMIVRELARDLADMQDSVYGLEQRLSRVVGIRRVD</sequence>
<keyword evidence="2" id="KW-0812">Transmembrane</keyword>
<dbReference type="AlphaFoldDB" id="A0A6A6QN87"/>
<evidence type="ECO:0000256" key="2">
    <source>
        <dbReference type="SAM" id="Phobius"/>
    </source>
</evidence>
<evidence type="ECO:0000313" key="3">
    <source>
        <dbReference type="EMBL" id="KAF2493958.1"/>
    </source>
</evidence>
<feature type="region of interest" description="Disordered" evidence="1">
    <location>
        <begin position="70"/>
        <end position="92"/>
    </location>
</feature>
<feature type="transmembrane region" description="Helical" evidence="2">
    <location>
        <begin position="12"/>
        <end position="38"/>
    </location>
</feature>
<dbReference type="OrthoDB" id="4148767at2759"/>
<gene>
    <name evidence="3" type="ORF">BU16DRAFT_60559</name>
</gene>